<evidence type="ECO:0000313" key="1">
    <source>
        <dbReference type="EMBL" id="AEO62508.1"/>
    </source>
</evidence>
<protein>
    <submittedName>
        <fullName evidence="1">Uncharacterized protein</fullName>
    </submittedName>
</protein>
<proteinExistence type="predicted"/>
<dbReference type="Proteomes" id="UP000008181">
    <property type="component" value="Chromosome 1"/>
</dbReference>
<evidence type="ECO:0000313" key="2">
    <source>
        <dbReference type="Proteomes" id="UP000008181"/>
    </source>
</evidence>
<dbReference type="GeneID" id="11521498"/>
<dbReference type="RefSeq" id="XP_003648844.1">
    <property type="nucleotide sequence ID" value="XM_003648796.1"/>
</dbReference>
<reference evidence="1 2" key="1">
    <citation type="journal article" date="2011" name="Nat. Biotechnol.">
        <title>Comparative genomic analysis of the thermophilic biomass-degrading fungi Myceliophthora thermophila and Thielavia terrestris.</title>
        <authorList>
            <person name="Berka R.M."/>
            <person name="Grigoriev I.V."/>
            <person name="Otillar R."/>
            <person name="Salamov A."/>
            <person name="Grimwood J."/>
            <person name="Reid I."/>
            <person name="Ishmael N."/>
            <person name="John T."/>
            <person name="Darmond C."/>
            <person name="Moisan M.-C."/>
            <person name="Henrissat B."/>
            <person name="Coutinho P.M."/>
            <person name="Lombard V."/>
            <person name="Natvig D.O."/>
            <person name="Lindquist E."/>
            <person name="Schmutz J."/>
            <person name="Lucas S."/>
            <person name="Harris P."/>
            <person name="Powlowski J."/>
            <person name="Bellemare A."/>
            <person name="Taylor D."/>
            <person name="Butler G."/>
            <person name="de Vries R.P."/>
            <person name="Allijn I.E."/>
            <person name="van den Brink J."/>
            <person name="Ushinsky S."/>
            <person name="Storms R."/>
            <person name="Powell A.J."/>
            <person name="Paulsen I.T."/>
            <person name="Elbourne L.D.H."/>
            <person name="Baker S.E."/>
            <person name="Magnuson J."/>
            <person name="LaBoissiere S."/>
            <person name="Clutterbuck A.J."/>
            <person name="Martinez D."/>
            <person name="Wogulis M."/>
            <person name="de Leon A.L."/>
            <person name="Rey M.W."/>
            <person name="Tsang A."/>
        </authorList>
    </citation>
    <scope>NUCLEOTIDE SEQUENCE [LARGE SCALE GENOMIC DNA]</scope>
    <source>
        <strain evidence="2">ATCC 38088 / NRRL 8126</strain>
    </source>
</reference>
<dbReference type="KEGG" id="ttt:THITE_2106739"/>
<keyword evidence="2" id="KW-1185">Reference proteome</keyword>
<gene>
    <name evidence="1" type="ORF">THITE_2106739</name>
</gene>
<sequence length="125" mass="13786">MYLALHRNHGNTERCSTLEVLARWPVNSFLGGAVQGVLGSARQRFAGIQSIFAMIQYNLSGWTVKLVAVALPWSLNLRISLAQLASAAWRSQRPLWTLPEKHAANCAKTGMAEGQLERPVFRAAI</sequence>
<name>G2QRG3_THETT</name>
<dbReference type="AlphaFoldDB" id="G2QRG3"/>
<organism evidence="1 2">
    <name type="scientific">Thermothielavioides terrestris (strain ATCC 38088 / NRRL 8126)</name>
    <name type="common">Thielavia terrestris</name>
    <dbReference type="NCBI Taxonomy" id="578455"/>
    <lineage>
        <taxon>Eukaryota</taxon>
        <taxon>Fungi</taxon>
        <taxon>Dikarya</taxon>
        <taxon>Ascomycota</taxon>
        <taxon>Pezizomycotina</taxon>
        <taxon>Sordariomycetes</taxon>
        <taxon>Sordariomycetidae</taxon>
        <taxon>Sordariales</taxon>
        <taxon>Chaetomiaceae</taxon>
        <taxon>Thermothielavioides</taxon>
        <taxon>Thermothielavioides terrestris</taxon>
    </lineage>
</organism>
<dbReference type="EMBL" id="CP003009">
    <property type="protein sequence ID" value="AEO62508.1"/>
    <property type="molecule type" value="Genomic_DNA"/>
</dbReference>
<accession>G2QRG3</accession>
<dbReference type="HOGENOM" id="CLU_1994183_0_0_1"/>